<evidence type="ECO:0000256" key="6">
    <source>
        <dbReference type="ARBA" id="ARBA00022786"/>
    </source>
</evidence>
<reference evidence="11" key="2">
    <citation type="journal article" date="2017" name="J. Anim. Genet.">
        <title>Multiple reference genome sequences of hot pepper reveal the massive evolution of plant disease resistance genes by retroduplication.</title>
        <authorList>
            <person name="Kim S."/>
            <person name="Park J."/>
            <person name="Yeom S.-I."/>
            <person name="Kim Y.-M."/>
            <person name="Seo E."/>
            <person name="Kim K.-T."/>
            <person name="Kim M.-S."/>
            <person name="Lee J.M."/>
            <person name="Cheong K."/>
            <person name="Shin H.-S."/>
            <person name="Kim S.-B."/>
            <person name="Han K."/>
            <person name="Lee J."/>
            <person name="Park M."/>
            <person name="Lee H.-A."/>
            <person name="Lee H.-Y."/>
            <person name="Lee Y."/>
            <person name="Oh S."/>
            <person name="Lee J.H."/>
            <person name="Choi E."/>
            <person name="Choi E."/>
            <person name="Lee S.E."/>
            <person name="Jeon J."/>
            <person name="Kim H."/>
            <person name="Choi G."/>
            <person name="Song H."/>
            <person name="Lee J."/>
            <person name="Lee S.-C."/>
            <person name="Kwon J.-K."/>
            <person name="Lee H.-Y."/>
            <person name="Koo N."/>
            <person name="Hong Y."/>
            <person name="Kim R.W."/>
            <person name="Kang W.-H."/>
            <person name="Huh J.H."/>
            <person name="Kang B.-C."/>
            <person name="Yang T.-J."/>
            <person name="Lee Y.-H."/>
            <person name="Bennetzen J.L."/>
            <person name="Choi D."/>
        </authorList>
    </citation>
    <scope>NUCLEOTIDE SEQUENCE [LARGE SCALE GENOMIC DNA]</scope>
    <source>
        <strain evidence="11">cv. PBC81</strain>
    </source>
</reference>
<dbReference type="PANTHER" id="PTHR45647">
    <property type="entry name" value="OS02G0152300 PROTEIN"/>
    <property type="match status" value="1"/>
</dbReference>
<evidence type="ECO:0000256" key="5">
    <source>
        <dbReference type="ARBA" id="ARBA00022679"/>
    </source>
</evidence>
<comment type="caution">
    <text evidence="10">The sequence shown here is derived from an EMBL/GenBank/DDBJ whole genome shotgun (WGS) entry which is preliminary data.</text>
</comment>
<dbReference type="InterPro" id="IPR011009">
    <property type="entry name" value="Kinase-like_dom_sf"/>
</dbReference>
<keyword evidence="6" id="KW-0833">Ubl conjugation pathway</keyword>
<proteinExistence type="predicted"/>
<accession>A0A2G2X6P1</accession>
<dbReference type="SMART" id="SM00504">
    <property type="entry name" value="Ubox"/>
    <property type="match status" value="1"/>
</dbReference>
<dbReference type="InterPro" id="IPR000719">
    <property type="entry name" value="Prot_kinase_dom"/>
</dbReference>
<dbReference type="GO" id="GO:0061630">
    <property type="term" value="F:ubiquitin protein ligase activity"/>
    <property type="evidence" value="ECO:0007669"/>
    <property type="project" value="UniProtKB-EC"/>
</dbReference>
<evidence type="ECO:0000256" key="7">
    <source>
        <dbReference type="SAM" id="Coils"/>
    </source>
</evidence>
<dbReference type="Gene3D" id="3.30.40.10">
    <property type="entry name" value="Zinc/RING finger domain, C3HC4 (zinc finger)"/>
    <property type="match status" value="1"/>
</dbReference>
<reference evidence="10 11" key="1">
    <citation type="journal article" date="2017" name="Genome Biol.">
        <title>New reference genome sequences of hot pepper reveal the massive evolution of plant disease-resistance genes by retroduplication.</title>
        <authorList>
            <person name="Kim S."/>
            <person name="Park J."/>
            <person name="Yeom S.I."/>
            <person name="Kim Y.M."/>
            <person name="Seo E."/>
            <person name="Kim K.T."/>
            <person name="Kim M.S."/>
            <person name="Lee J.M."/>
            <person name="Cheong K."/>
            <person name="Shin H.S."/>
            <person name="Kim S.B."/>
            <person name="Han K."/>
            <person name="Lee J."/>
            <person name="Park M."/>
            <person name="Lee H.A."/>
            <person name="Lee H.Y."/>
            <person name="Lee Y."/>
            <person name="Oh S."/>
            <person name="Lee J.H."/>
            <person name="Choi E."/>
            <person name="Choi E."/>
            <person name="Lee S.E."/>
            <person name="Jeon J."/>
            <person name="Kim H."/>
            <person name="Choi G."/>
            <person name="Song H."/>
            <person name="Lee J."/>
            <person name="Lee S.C."/>
            <person name="Kwon J.K."/>
            <person name="Lee H.Y."/>
            <person name="Koo N."/>
            <person name="Hong Y."/>
            <person name="Kim R.W."/>
            <person name="Kang W.H."/>
            <person name="Huh J.H."/>
            <person name="Kang B.C."/>
            <person name="Yang T.J."/>
            <person name="Lee Y.H."/>
            <person name="Bennetzen J.L."/>
            <person name="Choi D."/>
        </authorList>
    </citation>
    <scope>NUCLEOTIDE SEQUENCE [LARGE SCALE GENOMIC DNA]</scope>
    <source>
        <strain evidence="11">cv. PBC81</strain>
    </source>
</reference>
<sequence>MSGEEVMIKAEGICDLENTVFVAVGKNVKEGKSVLSWALKSFAGRRICVLHVHQPNHLFSSKDGKLSGAKLKQHMVKACQELDRLRLHKLLNQYLLFISQAGIQGSKVWLEIDNVEKGIIHIIEERKIQWLVMGAAAETHYSKQLSELKSSKAKFVCQHAHMHCHIWFTCSGYLIHTRSMDNALLSRMESLSSPEDKGGIKIRNHVDDGYEDLNILEDPSKPGSKVVKVEIKGDYSRLHSRNKHDVHLHHATSQPLLEEGSFHRKASSVERSRLEHAMMDAENSKQRAFEESVKRWRAEEDAMEAIRMAEVSYKLSKEKEDQRREQEENLAKQKEEIEGLKIQHDLYLKELQKIQEKKLVLESQITESSYAGKELEEKILQAVELLISFRKQRDEMQVERDNAIKEVNRFRKLAQDDADEYCIQNFFSISFSDIIEATQNFDPSSKIGEGKLGSVYKGIIHHIKVAIKMLPDFGSLSDSDFQNKAERLSRVRHPNLVTLMGICSESRSLAYEFLENGNLEDHLACREKSRPLHWHHRIRIAVEICSALIFVHANDPCIGHGNLRPTNVLLDAKFVSKISDFGVHLLISQNENSNYDDLEASIYVDPECIDKGPVTVESDVYSFGVILLRLLTARPASGIVKDVKCALESGNLGSVLDSSAGDWPIDQAELLAYLALRCCEKDPLNRPNMLSEVWPTIEPMRDICTPHSDLNTSSHSSKSQKRIPPHFVCPIFQDVMEDPHIAADGYTYEGDAIKGWLYSGHNTSPMTNLKLDSCDLIPNYALYRAIQEWQQQS</sequence>
<dbReference type="InterPro" id="IPR001245">
    <property type="entry name" value="Ser-Thr/Tyr_kinase_cat_dom"/>
</dbReference>
<evidence type="ECO:0000313" key="11">
    <source>
        <dbReference type="Proteomes" id="UP000224567"/>
    </source>
</evidence>
<protein>
    <recommendedName>
        <fullName evidence="4">RING-type E3 ubiquitin transferase</fullName>
        <ecNumber evidence="4">2.3.2.27</ecNumber>
    </recommendedName>
</protein>
<dbReference type="Proteomes" id="UP000224567">
    <property type="component" value="Unassembled WGS sequence"/>
</dbReference>
<dbReference type="SUPFAM" id="SSF56112">
    <property type="entry name" value="Protein kinase-like (PK-like)"/>
    <property type="match status" value="1"/>
</dbReference>
<dbReference type="Gene3D" id="3.40.50.620">
    <property type="entry name" value="HUPs"/>
    <property type="match status" value="1"/>
</dbReference>
<dbReference type="PROSITE" id="PS50011">
    <property type="entry name" value="PROTEIN_KINASE_DOM"/>
    <property type="match status" value="1"/>
</dbReference>
<feature type="coiled-coil region" evidence="7">
    <location>
        <begin position="316"/>
        <end position="357"/>
    </location>
</feature>
<dbReference type="InterPro" id="IPR051348">
    <property type="entry name" value="U-box_ubiquitin_ligases"/>
</dbReference>
<evidence type="ECO:0000256" key="1">
    <source>
        <dbReference type="ARBA" id="ARBA00000900"/>
    </source>
</evidence>
<feature type="domain" description="U-box" evidence="9">
    <location>
        <begin position="722"/>
        <end position="793"/>
    </location>
</feature>
<dbReference type="UniPathway" id="UPA00143"/>
<dbReference type="GO" id="GO:0004672">
    <property type="term" value="F:protein kinase activity"/>
    <property type="evidence" value="ECO:0007669"/>
    <property type="project" value="InterPro"/>
</dbReference>
<dbReference type="Gene3D" id="1.10.510.10">
    <property type="entry name" value="Transferase(Phosphotransferase) domain 1"/>
    <property type="match status" value="1"/>
</dbReference>
<evidence type="ECO:0000313" key="10">
    <source>
        <dbReference type="EMBL" id="PHT53185.1"/>
    </source>
</evidence>
<keyword evidence="11" id="KW-1185">Reference proteome</keyword>
<name>A0A2G2X6P1_CAPBA</name>
<comment type="pathway">
    <text evidence="3">Protein modification; protein ubiquitination.</text>
</comment>
<dbReference type="CDD" id="cd01989">
    <property type="entry name" value="USP_STK_Ubox_N"/>
    <property type="match status" value="1"/>
</dbReference>
<dbReference type="STRING" id="33114.A0A2G2X6P1"/>
<dbReference type="PROSITE" id="PS51698">
    <property type="entry name" value="U_BOX"/>
    <property type="match status" value="1"/>
</dbReference>
<evidence type="ECO:0000259" key="8">
    <source>
        <dbReference type="PROSITE" id="PS50011"/>
    </source>
</evidence>
<dbReference type="InterPro" id="IPR003613">
    <property type="entry name" value="Ubox_domain"/>
</dbReference>
<dbReference type="PANTHER" id="PTHR45647:SF22">
    <property type="entry name" value="U-BOX DOMAIN-CONTAINING PROTEIN 32"/>
    <property type="match status" value="1"/>
</dbReference>
<gene>
    <name evidence="10" type="ORF">CQW23_07647</name>
</gene>
<dbReference type="Pfam" id="PF07714">
    <property type="entry name" value="PK_Tyr_Ser-Thr"/>
    <property type="match status" value="1"/>
</dbReference>
<comment type="catalytic activity">
    <reaction evidence="1">
        <text>S-ubiquitinyl-[E2 ubiquitin-conjugating enzyme]-L-cysteine + [acceptor protein]-L-lysine = [E2 ubiquitin-conjugating enzyme]-L-cysteine + N(6)-ubiquitinyl-[acceptor protein]-L-lysine.</text>
        <dbReference type="EC" id="2.3.2.27"/>
    </reaction>
</comment>
<keyword evidence="7" id="KW-0175">Coiled coil</keyword>
<organism evidence="10 11">
    <name type="scientific">Capsicum baccatum</name>
    <name type="common">Peruvian pepper</name>
    <dbReference type="NCBI Taxonomy" id="33114"/>
    <lineage>
        <taxon>Eukaryota</taxon>
        <taxon>Viridiplantae</taxon>
        <taxon>Streptophyta</taxon>
        <taxon>Embryophyta</taxon>
        <taxon>Tracheophyta</taxon>
        <taxon>Spermatophyta</taxon>
        <taxon>Magnoliopsida</taxon>
        <taxon>eudicotyledons</taxon>
        <taxon>Gunneridae</taxon>
        <taxon>Pentapetalae</taxon>
        <taxon>asterids</taxon>
        <taxon>lamiids</taxon>
        <taxon>Solanales</taxon>
        <taxon>Solanaceae</taxon>
        <taxon>Solanoideae</taxon>
        <taxon>Capsiceae</taxon>
        <taxon>Capsicum</taxon>
    </lineage>
</organism>
<feature type="domain" description="Protein kinase" evidence="8">
    <location>
        <begin position="441"/>
        <end position="701"/>
    </location>
</feature>
<dbReference type="Pfam" id="PF04564">
    <property type="entry name" value="U-box"/>
    <property type="match status" value="1"/>
</dbReference>
<dbReference type="AlphaFoldDB" id="A0A2G2X6P1"/>
<dbReference type="CDD" id="cd16655">
    <property type="entry name" value="RING-Ubox_WDSUB1-like"/>
    <property type="match status" value="1"/>
</dbReference>
<evidence type="ECO:0000259" key="9">
    <source>
        <dbReference type="PROSITE" id="PS51698"/>
    </source>
</evidence>
<dbReference type="InterPro" id="IPR014729">
    <property type="entry name" value="Rossmann-like_a/b/a_fold"/>
</dbReference>
<evidence type="ECO:0000256" key="3">
    <source>
        <dbReference type="ARBA" id="ARBA00004906"/>
    </source>
</evidence>
<comment type="function">
    <text evidence="2">Functions as an E3 ubiquitin ligase.</text>
</comment>
<evidence type="ECO:0000256" key="2">
    <source>
        <dbReference type="ARBA" id="ARBA00003861"/>
    </source>
</evidence>
<dbReference type="GO" id="GO:0005524">
    <property type="term" value="F:ATP binding"/>
    <property type="evidence" value="ECO:0007669"/>
    <property type="project" value="InterPro"/>
</dbReference>
<evidence type="ECO:0000256" key="4">
    <source>
        <dbReference type="ARBA" id="ARBA00012483"/>
    </source>
</evidence>
<dbReference type="InterPro" id="IPR013083">
    <property type="entry name" value="Znf_RING/FYVE/PHD"/>
</dbReference>
<dbReference type="GO" id="GO:0016567">
    <property type="term" value="P:protein ubiquitination"/>
    <property type="evidence" value="ECO:0007669"/>
    <property type="project" value="UniProtKB-UniPathway"/>
</dbReference>
<dbReference type="EMBL" id="MLFT02000003">
    <property type="protein sequence ID" value="PHT53185.1"/>
    <property type="molecule type" value="Genomic_DNA"/>
</dbReference>
<dbReference type="Gene3D" id="3.30.200.20">
    <property type="entry name" value="Phosphorylase Kinase, domain 1"/>
    <property type="match status" value="1"/>
</dbReference>
<dbReference type="EC" id="2.3.2.27" evidence="4"/>
<dbReference type="OrthoDB" id="4062651at2759"/>
<feature type="coiled-coil region" evidence="7">
    <location>
        <begin position="386"/>
        <end position="413"/>
    </location>
</feature>
<keyword evidence="5" id="KW-0808">Transferase</keyword>
<dbReference type="SUPFAM" id="SSF57850">
    <property type="entry name" value="RING/U-box"/>
    <property type="match status" value="1"/>
</dbReference>